<dbReference type="PANTHER" id="PTHR22947">
    <property type="entry name" value="MAJOR SPERM PROTEIN"/>
    <property type="match status" value="1"/>
</dbReference>
<keyword evidence="1" id="KW-0206">Cytoskeleton</keyword>
<dbReference type="PANTHER" id="PTHR22947:SF39">
    <property type="entry name" value="MSP DOMAIN-CONTAINING PROTEIN"/>
    <property type="match status" value="1"/>
</dbReference>
<evidence type="ECO:0000256" key="2">
    <source>
        <dbReference type="SAM" id="MobiDB-lite"/>
    </source>
</evidence>
<evidence type="ECO:0000256" key="1">
    <source>
        <dbReference type="RuleBase" id="RU003425"/>
    </source>
</evidence>
<dbReference type="InterPro" id="IPR013783">
    <property type="entry name" value="Ig-like_fold"/>
</dbReference>
<name>A0ABR1E1Y4_NECAM</name>
<organism evidence="5 6">
    <name type="scientific">Necator americanus</name>
    <name type="common">Human hookworm</name>
    <dbReference type="NCBI Taxonomy" id="51031"/>
    <lineage>
        <taxon>Eukaryota</taxon>
        <taxon>Metazoa</taxon>
        <taxon>Ecdysozoa</taxon>
        <taxon>Nematoda</taxon>
        <taxon>Chromadorea</taxon>
        <taxon>Rhabditida</taxon>
        <taxon>Rhabditina</taxon>
        <taxon>Rhabditomorpha</taxon>
        <taxon>Strongyloidea</taxon>
        <taxon>Ancylostomatidae</taxon>
        <taxon>Bunostominae</taxon>
        <taxon>Necator</taxon>
    </lineage>
</organism>
<dbReference type="InterPro" id="IPR051774">
    <property type="entry name" value="Sperm-specific_class_P"/>
</dbReference>
<sequence>MIEFIVLFLLTYVLILPIICSKKKKEGAMAKRKLDEAFTNCIQNARDCQKYLRKEFRSQLKRDRDNEWTSKKAAFIEIVQQQDKEGKKKSKEKASTAKKEKDEKKEEKKEENQGENENEEKKEDKQESGKNEEKKDDKQNEGKDGAKEAQKSDDKKEQGSGDKKEQGSGDKKEQGSGDKKSDDKKEQENAEKKEEEEKKKDGGGTDELKLAKISQMQCQWDDKGGTQTVSVTNTSNTKIAMKIRCSDNTLFRIDPVFASIEPGNTQKLEIIRSPGAVKEDKVVILLTEYNDEEAIEKYFKKPNLKLSTTIIQQTGKDASKKAQEGKEEKK</sequence>
<evidence type="ECO:0000313" key="5">
    <source>
        <dbReference type="EMBL" id="KAK6756689.1"/>
    </source>
</evidence>
<dbReference type="Pfam" id="PF00635">
    <property type="entry name" value="Motile_Sperm"/>
    <property type="match status" value="1"/>
</dbReference>
<feature type="region of interest" description="Disordered" evidence="2">
    <location>
        <begin position="80"/>
        <end position="209"/>
    </location>
</feature>
<feature type="chain" id="PRO_5046419922" description="Major sperm protein" evidence="3">
    <location>
        <begin position="16"/>
        <end position="330"/>
    </location>
</feature>
<keyword evidence="3" id="KW-0732">Signal</keyword>
<dbReference type="Proteomes" id="UP001303046">
    <property type="component" value="Unassembled WGS sequence"/>
</dbReference>
<feature type="compositionally biased region" description="Basic and acidic residues" evidence="2">
    <location>
        <begin position="119"/>
        <end position="209"/>
    </location>
</feature>
<accession>A0ABR1E1Y4</accession>
<dbReference type="SUPFAM" id="SSF49354">
    <property type="entry name" value="PapD-like"/>
    <property type="match status" value="1"/>
</dbReference>
<evidence type="ECO:0000259" key="4">
    <source>
        <dbReference type="PROSITE" id="PS50202"/>
    </source>
</evidence>
<feature type="domain" description="MSP" evidence="4">
    <location>
        <begin position="197"/>
        <end position="330"/>
    </location>
</feature>
<gene>
    <name evidence="5" type="primary">Necator_chrV.g19656</name>
    <name evidence="5" type="ORF">RB195_014864</name>
</gene>
<dbReference type="EMBL" id="JAVFWL010000005">
    <property type="protein sequence ID" value="KAK6756689.1"/>
    <property type="molecule type" value="Genomic_DNA"/>
</dbReference>
<comment type="function">
    <text evidence="1">Central component in molecular interactions underlying sperm crawling. Forms an extensive filament system that extends from sperm villipoda, along the leading edge of the pseudopod.</text>
</comment>
<proteinExistence type="predicted"/>
<comment type="caution">
    <text evidence="5">The sequence shown here is derived from an EMBL/GenBank/DDBJ whole genome shotgun (WGS) entry which is preliminary data.</text>
</comment>
<dbReference type="PROSITE" id="PS50202">
    <property type="entry name" value="MSP"/>
    <property type="match status" value="1"/>
</dbReference>
<reference evidence="5 6" key="1">
    <citation type="submission" date="2023-08" db="EMBL/GenBank/DDBJ databases">
        <title>A Necator americanus chromosomal reference genome.</title>
        <authorList>
            <person name="Ilik V."/>
            <person name="Petrzelkova K.J."/>
            <person name="Pardy F."/>
            <person name="Fuh T."/>
            <person name="Niatou-Singa F.S."/>
            <person name="Gouil Q."/>
            <person name="Baker L."/>
            <person name="Ritchie M.E."/>
            <person name="Jex A.R."/>
            <person name="Gazzola D."/>
            <person name="Li H."/>
            <person name="Toshio Fujiwara R."/>
            <person name="Zhan B."/>
            <person name="Aroian R.V."/>
            <person name="Pafco B."/>
            <person name="Schwarz E.M."/>
        </authorList>
    </citation>
    <scope>NUCLEOTIDE SEQUENCE [LARGE SCALE GENOMIC DNA]</scope>
    <source>
        <strain evidence="5 6">Aroian</strain>
        <tissue evidence="5">Whole animal</tissue>
    </source>
</reference>
<feature type="signal peptide" evidence="3">
    <location>
        <begin position="1"/>
        <end position="15"/>
    </location>
</feature>
<dbReference type="InterPro" id="IPR000535">
    <property type="entry name" value="MSP_dom"/>
</dbReference>
<protein>
    <recommendedName>
        <fullName evidence="1">Major sperm protein</fullName>
    </recommendedName>
</protein>
<evidence type="ECO:0000313" key="6">
    <source>
        <dbReference type="Proteomes" id="UP001303046"/>
    </source>
</evidence>
<feature type="compositionally biased region" description="Basic and acidic residues" evidence="2">
    <location>
        <begin position="82"/>
        <end position="112"/>
    </location>
</feature>
<evidence type="ECO:0000256" key="3">
    <source>
        <dbReference type="SAM" id="SignalP"/>
    </source>
</evidence>
<dbReference type="InterPro" id="IPR008962">
    <property type="entry name" value="PapD-like_sf"/>
</dbReference>
<keyword evidence="1" id="KW-0963">Cytoplasm</keyword>
<keyword evidence="6" id="KW-1185">Reference proteome</keyword>
<dbReference type="Gene3D" id="2.60.40.10">
    <property type="entry name" value="Immunoglobulins"/>
    <property type="match status" value="1"/>
</dbReference>